<accession>A0A8S3J2B9</accession>
<sequence>RFRCDGHPQCADGSDELNCGNRTCAHHQFTCSNGRCIPASYECDLDNDCGDNSDENAYFCRNRPCRDDQVRCPNSYKCISNASRCNGFNDCGDNSDENPNQCPPCNDASHFRCNSGQCIPRSFR</sequence>
<evidence type="ECO:0000256" key="2">
    <source>
        <dbReference type="ARBA" id="ARBA00004308"/>
    </source>
</evidence>
<evidence type="ECO:0000256" key="3">
    <source>
        <dbReference type="ARBA" id="ARBA00022692"/>
    </source>
</evidence>
<dbReference type="PROSITE" id="PS50068">
    <property type="entry name" value="LDLRA_2"/>
    <property type="match status" value="2"/>
</dbReference>
<dbReference type="EMBL" id="CAJOBI010340801">
    <property type="protein sequence ID" value="CAF5212538.1"/>
    <property type="molecule type" value="Genomic_DNA"/>
</dbReference>
<evidence type="ECO:0000256" key="5">
    <source>
        <dbReference type="ARBA" id="ARBA00022989"/>
    </source>
</evidence>
<dbReference type="PANTHER" id="PTHR24270:SF61">
    <property type="entry name" value="EGF-LIKE DOMAIN-CONTAINING PROTEIN"/>
    <property type="match status" value="1"/>
</dbReference>
<dbReference type="PRINTS" id="PR00261">
    <property type="entry name" value="LDLRECEPTOR"/>
</dbReference>
<evidence type="ECO:0000256" key="4">
    <source>
        <dbReference type="ARBA" id="ARBA00022737"/>
    </source>
</evidence>
<dbReference type="InterPro" id="IPR036055">
    <property type="entry name" value="LDL_receptor-like_sf"/>
</dbReference>
<dbReference type="InterPro" id="IPR023415">
    <property type="entry name" value="LDLR_class-A_CS"/>
</dbReference>
<protein>
    <submittedName>
        <fullName evidence="9">Uncharacterized protein</fullName>
    </submittedName>
</protein>
<evidence type="ECO:0000256" key="1">
    <source>
        <dbReference type="ARBA" id="ARBA00004167"/>
    </source>
</evidence>
<feature type="non-terminal residue" evidence="9">
    <location>
        <position position="1"/>
    </location>
</feature>
<evidence type="ECO:0000256" key="7">
    <source>
        <dbReference type="ARBA" id="ARBA00023157"/>
    </source>
</evidence>
<dbReference type="CDD" id="cd00112">
    <property type="entry name" value="LDLa"/>
    <property type="match status" value="2"/>
</dbReference>
<reference evidence="9" key="1">
    <citation type="submission" date="2021-02" db="EMBL/GenBank/DDBJ databases">
        <authorList>
            <person name="Nowell W R."/>
        </authorList>
    </citation>
    <scope>NUCLEOTIDE SEQUENCE</scope>
</reference>
<evidence type="ECO:0000256" key="6">
    <source>
        <dbReference type="ARBA" id="ARBA00023136"/>
    </source>
</evidence>
<evidence type="ECO:0000313" key="9">
    <source>
        <dbReference type="EMBL" id="CAF5212538.1"/>
    </source>
</evidence>
<dbReference type="Proteomes" id="UP000676336">
    <property type="component" value="Unassembled WGS sequence"/>
</dbReference>
<gene>
    <name evidence="9" type="ORF">SMN809_LOCUS78795</name>
</gene>
<keyword evidence="6" id="KW-0472">Membrane</keyword>
<dbReference type="InterPro" id="IPR050685">
    <property type="entry name" value="LDLR"/>
</dbReference>
<dbReference type="Pfam" id="PF00057">
    <property type="entry name" value="Ldl_recept_a"/>
    <property type="match status" value="3"/>
</dbReference>
<keyword evidence="5" id="KW-1133">Transmembrane helix</keyword>
<dbReference type="FunFam" id="4.10.400.10:FF:000078">
    <property type="entry name" value="low-density lipoprotein receptor-related protein 2"/>
    <property type="match status" value="1"/>
</dbReference>
<dbReference type="GO" id="GO:0016192">
    <property type="term" value="P:vesicle-mediated transport"/>
    <property type="evidence" value="ECO:0007669"/>
    <property type="project" value="UniProtKB-ARBA"/>
</dbReference>
<keyword evidence="7 8" id="KW-1015">Disulfide bond</keyword>
<comment type="caution">
    <text evidence="8">Lacks conserved residue(s) required for the propagation of feature annotation.</text>
</comment>
<feature type="non-terminal residue" evidence="9">
    <location>
        <position position="124"/>
    </location>
</feature>
<dbReference type="SUPFAM" id="SSF57424">
    <property type="entry name" value="LDL receptor-like module"/>
    <property type="match status" value="3"/>
</dbReference>
<dbReference type="PROSITE" id="PS01209">
    <property type="entry name" value="LDLRA_1"/>
    <property type="match status" value="2"/>
</dbReference>
<evidence type="ECO:0000256" key="8">
    <source>
        <dbReference type="PROSITE-ProRule" id="PRU00124"/>
    </source>
</evidence>
<feature type="disulfide bond" evidence="8">
    <location>
        <begin position="24"/>
        <end position="36"/>
    </location>
</feature>
<feature type="disulfide bond" evidence="8">
    <location>
        <begin position="31"/>
        <end position="49"/>
    </location>
</feature>
<keyword evidence="3" id="KW-0812">Transmembrane</keyword>
<dbReference type="GO" id="GO:0012505">
    <property type="term" value="C:endomembrane system"/>
    <property type="evidence" value="ECO:0007669"/>
    <property type="project" value="UniProtKB-SubCell"/>
</dbReference>
<dbReference type="AlphaFoldDB" id="A0A8S3J2B9"/>
<evidence type="ECO:0000313" key="10">
    <source>
        <dbReference type="Proteomes" id="UP000676336"/>
    </source>
</evidence>
<dbReference type="Gene3D" id="4.10.400.10">
    <property type="entry name" value="Low-density Lipoprotein Receptor"/>
    <property type="match status" value="2"/>
</dbReference>
<comment type="subcellular location">
    <subcellularLocation>
        <location evidence="2">Endomembrane system</location>
    </subcellularLocation>
    <subcellularLocation>
        <location evidence="1">Membrane</location>
        <topology evidence="1">Single-pass membrane protein</topology>
    </subcellularLocation>
</comment>
<dbReference type="InterPro" id="IPR002172">
    <property type="entry name" value="LDrepeatLR_classA_rpt"/>
</dbReference>
<dbReference type="SMART" id="SM00192">
    <property type="entry name" value="LDLa"/>
    <property type="match status" value="3"/>
</dbReference>
<comment type="caution">
    <text evidence="9">The sequence shown here is derived from an EMBL/GenBank/DDBJ whole genome shotgun (WGS) entry which is preliminary data.</text>
</comment>
<dbReference type="PANTHER" id="PTHR24270">
    <property type="entry name" value="LOW-DENSITY LIPOPROTEIN RECEPTOR-RELATED"/>
    <property type="match status" value="1"/>
</dbReference>
<organism evidence="9 10">
    <name type="scientific">Rotaria magnacalcarata</name>
    <dbReference type="NCBI Taxonomy" id="392030"/>
    <lineage>
        <taxon>Eukaryota</taxon>
        <taxon>Metazoa</taxon>
        <taxon>Spiralia</taxon>
        <taxon>Gnathifera</taxon>
        <taxon>Rotifera</taxon>
        <taxon>Eurotatoria</taxon>
        <taxon>Bdelloidea</taxon>
        <taxon>Philodinida</taxon>
        <taxon>Philodinidae</taxon>
        <taxon>Rotaria</taxon>
    </lineage>
</organism>
<proteinExistence type="predicted"/>
<dbReference type="Gene3D" id="4.10.1220.10">
    <property type="entry name" value="EGF-type module"/>
    <property type="match status" value="1"/>
</dbReference>
<keyword evidence="4" id="KW-0677">Repeat</keyword>
<name>A0A8S3J2B9_9BILA</name>
<dbReference type="GO" id="GO:0005886">
    <property type="term" value="C:plasma membrane"/>
    <property type="evidence" value="ECO:0007669"/>
    <property type="project" value="TreeGrafter"/>
</dbReference>